<organism evidence="2 3">
    <name type="scientific">Paramecium octaurelia</name>
    <dbReference type="NCBI Taxonomy" id="43137"/>
    <lineage>
        <taxon>Eukaryota</taxon>
        <taxon>Sar</taxon>
        <taxon>Alveolata</taxon>
        <taxon>Ciliophora</taxon>
        <taxon>Intramacronucleata</taxon>
        <taxon>Oligohymenophorea</taxon>
        <taxon>Peniculida</taxon>
        <taxon>Parameciidae</taxon>
        <taxon>Paramecium</taxon>
    </lineage>
</organism>
<dbReference type="EMBL" id="CAJJDP010000133">
    <property type="protein sequence ID" value="CAD8204435.1"/>
    <property type="molecule type" value="Genomic_DNA"/>
</dbReference>
<feature type="region of interest" description="Disordered" evidence="1">
    <location>
        <begin position="1"/>
        <end position="34"/>
    </location>
</feature>
<gene>
    <name evidence="2" type="ORF">POCTA_138.1.T1320159</name>
</gene>
<proteinExistence type="predicted"/>
<comment type="caution">
    <text evidence="2">The sequence shown here is derived from an EMBL/GenBank/DDBJ whole genome shotgun (WGS) entry which is preliminary data.</text>
</comment>
<dbReference type="Proteomes" id="UP000683925">
    <property type="component" value="Unassembled WGS sequence"/>
</dbReference>
<sequence length="34" mass="4057">MFLNQKFSNIRSKKDLNSANPYQSMKDIRHISED</sequence>
<protein>
    <submittedName>
        <fullName evidence="2">Uncharacterized protein</fullName>
    </submittedName>
</protein>
<accession>A0A8S1XTL5</accession>
<feature type="compositionally biased region" description="Polar residues" evidence="1">
    <location>
        <begin position="1"/>
        <end position="10"/>
    </location>
</feature>
<keyword evidence="3" id="KW-1185">Reference proteome</keyword>
<reference evidence="2" key="1">
    <citation type="submission" date="2021-01" db="EMBL/GenBank/DDBJ databases">
        <authorList>
            <consortium name="Genoscope - CEA"/>
            <person name="William W."/>
        </authorList>
    </citation>
    <scope>NUCLEOTIDE SEQUENCE</scope>
</reference>
<evidence type="ECO:0000313" key="3">
    <source>
        <dbReference type="Proteomes" id="UP000683925"/>
    </source>
</evidence>
<name>A0A8S1XTL5_PAROT</name>
<dbReference type="AlphaFoldDB" id="A0A8S1XTL5"/>
<evidence type="ECO:0000313" key="2">
    <source>
        <dbReference type="EMBL" id="CAD8204435.1"/>
    </source>
</evidence>
<evidence type="ECO:0000256" key="1">
    <source>
        <dbReference type="SAM" id="MobiDB-lite"/>
    </source>
</evidence>